<keyword evidence="12" id="KW-0496">Mitochondrion</keyword>
<evidence type="ECO:0000256" key="6">
    <source>
        <dbReference type="ARBA" id="ARBA00009003"/>
    </source>
</evidence>
<comment type="caution">
    <text evidence="19">The sequence shown here is derived from an EMBL/GenBank/DDBJ whole genome shotgun (WGS) entry which is preliminary data.</text>
</comment>
<reference evidence="19" key="1">
    <citation type="submission" date="2020-02" db="EMBL/GenBank/DDBJ databases">
        <title>Relaxed selection underlies rapid genomic changes in the transitions from sociality to social parasitism in ants.</title>
        <authorList>
            <person name="Bi X."/>
        </authorList>
    </citation>
    <scope>NUCLEOTIDE SEQUENCE</scope>
    <source>
        <strain evidence="19">BGI-DK2013a</strain>
        <tissue evidence="19">Whole body</tissue>
    </source>
</reference>
<dbReference type="InterPro" id="IPR020084">
    <property type="entry name" value="NUDIX_hydrolase_CS"/>
</dbReference>
<comment type="subcellular location">
    <subcellularLocation>
        <location evidence="4">Cytoplasm</location>
    </subcellularLocation>
    <subcellularLocation>
        <location evidence="3">Golgi apparatus membrane</location>
        <topology evidence="3">Single-pass type II membrane protein</topology>
    </subcellularLocation>
    <subcellularLocation>
        <location evidence="2">Mitochondrion</location>
    </subcellularLocation>
    <subcellularLocation>
        <location evidence="1">Nucleus</location>
    </subcellularLocation>
</comment>
<comment type="similarity">
    <text evidence="6">Belongs to the glycosyltransferase 32 family.</text>
</comment>
<dbReference type="EMBL" id="JAANHZ010000705">
    <property type="protein sequence ID" value="KAG5308065.1"/>
    <property type="molecule type" value="Genomic_DNA"/>
</dbReference>
<name>A0A836EV41_9HYME</name>
<dbReference type="InterPro" id="IPR051981">
    <property type="entry name" value="Glycosyltransf_32"/>
</dbReference>
<protein>
    <recommendedName>
        <fullName evidence="16">Nucleoside diphosphate-linked moiety X motif 6</fullName>
    </recommendedName>
</protein>
<dbReference type="InterPro" id="IPR029044">
    <property type="entry name" value="Nucleotide-diphossugar_trans"/>
</dbReference>
<feature type="non-terminal residue" evidence="19">
    <location>
        <position position="1045"/>
    </location>
</feature>
<dbReference type="PANTHER" id="PTHR12042">
    <property type="entry name" value="LACTOSYLCERAMIDE 4-ALPHA-GALACTOSYLTRANSFERASE ALPHA- 1,4-GALACTOSYLTRANSFERASE"/>
    <property type="match status" value="1"/>
</dbReference>
<evidence type="ECO:0000256" key="2">
    <source>
        <dbReference type="ARBA" id="ARBA00004173"/>
    </source>
</evidence>
<comment type="function">
    <text evidence="15">May contribute to the regulation of cell proliferation.</text>
</comment>
<evidence type="ECO:0000256" key="16">
    <source>
        <dbReference type="ARBA" id="ARBA00068898"/>
    </source>
</evidence>
<dbReference type="InterPro" id="IPR040618">
    <property type="entry name" value="Pre-Nudix"/>
</dbReference>
<keyword evidence="13 17" id="KW-0472">Membrane</keyword>
<evidence type="ECO:0000259" key="18">
    <source>
        <dbReference type="PROSITE" id="PS51462"/>
    </source>
</evidence>
<dbReference type="SUPFAM" id="SSF55811">
    <property type="entry name" value="Nudix"/>
    <property type="match status" value="1"/>
</dbReference>
<keyword evidence="14" id="KW-0539">Nucleus</keyword>
<evidence type="ECO:0000256" key="17">
    <source>
        <dbReference type="SAM" id="Phobius"/>
    </source>
</evidence>
<dbReference type="Gene3D" id="3.90.550.20">
    <property type="match status" value="2"/>
</dbReference>
<dbReference type="InterPro" id="IPR020476">
    <property type="entry name" value="Nudix_hydrolase"/>
</dbReference>
<keyword evidence="20" id="KW-1185">Reference proteome</keyword>
<evidence type="ECO:0000256" key="4">
    <source>
        <dbReference type="ARBA" id="ARBA00004496"/>
    </source>
</evidence>
<evidence type="ECO:0000256" key="9">
    <source>
        <dbReference type="ARBA" id="ARBA00022679"/>
    </source>
</evidence>
<dbReference type="GO" id="GO:0016787">
    <property type="term" value="F:hydrolase activity"/>
    <property type="evidence" value="ECO:0007669"/>
    <property type="project" value="UniProtKB-KW"/>
</dbReference>
<feature type="non-terminal residue" evidence="19">
    <location>
        <position position="1"/>
    </location>
</feature>
<dbReference type="Proteomes" id="UP000667349">
    <property type="component" value="Unassembled WGS sequence"/>
</dbReference>
<feature type="transmembrane region" description="Helical" evidence="17">
    <location>
        <begin position="410"/>
        <end position="428"/>
    </location>
</feature>
<dbReference type="Pfam" id="PF18290">
    <property type="entry name" value="Nudix_hydro"/>
    <property type="match status" value="1"/>
</dbReference>
<dbReference type="Pfam" id="PF04572">
    <property type="entry name" value="Gb3_synth"/>
    <property type="match status" value="2"/>
</dbReference>
<dbReference type="Pfam" id="PF04488">
    <property type="entry name" value="Gly_transf_sug"/>
    <property type="match status" value="1"/>
</dbReference>
<evidence type="ECO:0000256" key="12">
    <source>
        <dbReference type="ARBA" id="ARBA00023128"/>
    </source>
</evidence>
<keyword evidence="7" id="KW-0963">Cytoplasm</keyword>
<dbReference type="GO" id="GO:0000139">
    <property type="term" value="C:Golgi membrane"/>
    <property type="evidence" value="ECO:0007669"/>
    <property type="project" value="UniProtKB-SubCell"/>
</dbReference>
<evidence type="ECO:0000256" key="1">
    <source>
        <dbReference type="ARBA" id="ARBA00004123"/>
    </source>
</evidence>
<dbReference type="GO" id="GO:0035248">
    <property type="term" value="F:alpha-1,4-N-acetylgalactosaminyltransferase activity"/>
    <property type="evidence" value="ECO:0007669"/>
    <property type="project" value="TreeGrafter"/>
</dbReference>
<dbReference type="InterPro" id="IPR007652">
    <property type="entry name" value="A1-4-GlycosylTfrase_dom"/>
</dbReference>
<keyword evidence="11" id="KW-0333">Golgi apparatus</keyword>
<feature type="domain" description="Nudix hydrolase" evidence="18">
    <location>
        <begin position="876"/>
        <end position="1007"/>
    </location>
</feature>
<dbReference type="GO" id="GO:0006688">
    <property type="term" value="P:glycosphingolipid biosynthetic process"/>
    <property type="evidence" value="ECO:0007669"/>
    <property type="project" value="TreeGrafter"/>
</dbReference>
<dbReference type="InterPro" id="IPR007577">
    <property type="entry name" value="GlycoTrfase_DXD_sugar-bd_CS"/>
</dbReference>
<dbReference type="InterPro" id="IPR000086">
    <property type="entry name" value="NUDIX_hydrolase_dom"/>
</dbReference>
<gene>
    <name evidence="19" type="primary">A4galt</name>
    <name evidence="19" type="ORF">G6Z75_0009875</name>
</gene>
<keyword evidence="8 19" id="KW-0328">Glycosyltransferase</keyword>
<dbReference type="FunFam" id="3.90.79.10:FF:000027">
    <property type="entry name" value="nucleoside diphosphate-linked moiety X motif 6"/>
    <property type="match status" value="1"/>
</dbReference>
<dbReference type="Gene3D" id="3.40.630.30">
    <property type="match status" value="1"/>
</dbReference>
<organism evidence="19 20">
    <name type="scientific">Acromyrmex insinuator</name>
    <dbReference type="NCBI Taxonomy" id="230686"/>
    <lineage>
        <taxon>Eukaryota</taxon>
        <taxon>Metazoa</taxon>
        <taxon>Ecdysozoa</taxon>
        <taxon>Arthropoda</taxon>
        <taxon>Hexapoda</taxon>
        <taxon>Insecta</taxon>
        <taxon>Pterygota</taxon>
        <taxon>Neoptera</taxon>
        <taxon>Endopterygota</taxon>
        <taxon>Hymenoptera</taxon>
        <taxon>Apocrita</taxon>
        <taxon>Aculeata</taxon>
        <taxon>Formicoidea</taxon>
        <taxon>Formicidae</taxon>
        <taxon>Myrmicinae</taxon>
        <taxon>Acromyrmex</taxon>
    </lineage>
</organism>
<dbReference type="CDD" id="cd04670">
    <property type="entry name" value="NUDIX_ASFGF2_Nudt6"/>
    <property type="match status" value="1"/>
</dbReference>
<evidence type="ECO:0000256" key="5">
    <source>
        <dbReference type="ARBA" id="ARBA00005582"/>
    </source>
</evidence>
<dbReference type="AlphaFoldDB" id="A0A836EV41"/>
<evidence type="ECO:0000256" key="10">
    <source>
        <dbReference type="ARBA" id="ARBA00022801"/>
    </source>
</evidence>
<keyword evidence="17" id="KW-0812">Transmembrane</keyword>
<evidence type="ECO:0000256" key="14">
    <source>
        <dbReference type="ARBA" id="ARBA00023242"/>
    </source>
</evidence>
<keyword evidence="9 19" id="KW-0808">Transferase</keyword>
<comment type="similarity">
    <text evidence="5">Belongs to the Nudix hydrolase family.</text>
</comment>
<evidence type="ECO:0000256" key="11">
    <source>
        <dbReference type="ARBA" id="ARBA00023034"/>
    </source>
</evidence>
<accession>A0A836EV41</accession>
<evidence type="ECO:0000256" key="3">
    <source>
        <dbReference type="ARBA" id="ARBA00004323"/>
    </source>
</evidence>
<keyword evidence="17" id="KW-1133">Transmembrane helix</keyword>
<keyword evidence="10" id="KW-0378">Hydrolase</keyword>
<evidence type="ECO:0000256" key="8">
    <source>
        <dbReference type="ARBA" id="ARBA00022676"/>
    </source>
</evidence>
<evidence type="ECO:0000256" key="7">
    <source>
        <dbReference type="ARBA" id="ARBA00022490"/>
    </source>
</evidence>
<dbReference type="InterPro" id="IPR003293">
    <property type="entry name" value="Nudix_hydrolase6-like"/>
</dbReference>
<dbReference type="PROSITE" id="PS00893">
    <property type="entry name" value="NUDIX_BOX"/>
    <property type="match status" value="1"/>
</dbReference>
<dbReference type="PRINTS" id="PR01356">
    <property type="entry name" value="GFGPROTEIN"/>
</dbReference>
<dbReference type="PRINTS" id="PR00502">
    <property type="entry name" value="NUDIXFAMILY"/>
</dbReference>
<evidence type="ECO:0000256" key="15">
    <source>
        <dbReference type="ARBA" id="ARBA00057091"/>
    </source>
</evidence>
<evidence type="ECO:0000313" key="20">
    <source>
        <dbReference type="Proteomes" id="UP000667349"/>
    </source>
</evidence>
<sequence>MRKFKMKKRLLWCGFTFAVVLLILMISTESNIIQRIPFLDVTTVNDIRCYDEVSTTKSSLDFDSETNYIDKPTSGRNIFFHETSCFGDEGLTLNARQACAIESAARMNPSMTVYLLFISKSEFSNSTREIVRHLLNYSNVRIRHIDPQKYVKETPLDAWYTSGVLKKSHWPVSHMSDILRYLTLWKYGGIYLDLDVVVTSSLENLTNFAGAEDWDDVAAGVMGFDMSKLGRRVADACVRDLRKNFRGDVWGNNGPGVITRTLQKLCATTYARDMTTNRCHGFTVYSPSVFYPIHYKKWKKYFEIKDSNVTLKILNKAKAIHVWNNLSKAEKVRVNSNVPYAVIARNYCPHSVFTSLKNDRRICWIMKTSVIIEQLRAICRTLVDYVTIVLRLVANEHWTKSSAVMRKQRAFFVLCCLLGLMIIVCIFWEDLSMILFTVISADHVSCWYGSSDPDIMELGEGEWDEQMLIPSRCIFFHETTCSPPNLTPQQACAVESSARNNRNLNVFLLFFATKQFSEKSKRYIKILETYDNIYIRRIRLSTYIIDTPIEDWFWTNIRRLWENKDWLHKDFHDYVRMLTLWKFGGVSLNLNSVVLTSLDKLTTFTGVQDNRDMSVGVFGVDTSTNFGRNFIDACMEIIKSTNANSYLRYNITRVITEAVWKLCYQRNDKECRQFTIYSPEKFYPSFPDSREVHTNKTRAKEMLKIEKNAMTIHLLNNYNRSTEAWLSNVIAFKMAAEQNCPKIYNVILLRVSRTLTTRNSTVLLSHSTRIGQLSTLDVMAQRIFKGDNDNYNGITIDSVEETCDNKIFTQRLKDSLEQWIKDKRRTIWFRVHIPHTEWIPILTGHGFIFHHSKEEYVMLYRWLPTNEECNVPKYAHTYLGVGAFVFNKNTCEILVIKEKYAPTKASWKLPGGYVEPGEDIETAAKREVLEETGIQADFKCLISFRHGHDYSFGCSDIYMIAYLTPQNFEIDKCKREISECKWMKLGDFMQHPEVHANNKTLAAKTIDFLQHQMGIVANYGVHPITKKQICVYSVQNTDSENTSVE</sequence>
<dbReference type="Pfam" id="PF00293">
    <property type="entry name" value="NUDIX"/>
    <property type="match status" value="1"/>
</dbReference>
<dbReference type="SUPFAM" id="SSF53448">
    <property type="entry name" value="Nucleotide-diphospho-sugar transferases"/>
    <property type="match status" value="2"/>
</dbReference>
<dbReference type="Gene3D" id="3.90.79.10">
    <property type="entry name" value="Nucleoside Triphosphate Pyrophosphohydrolase"/>
    <property type="match status" value="1"/>
</dbReference>
<dbReference type="InterPro" id="IPR015797">
    <property type="entry name" value="NUDIX_hydrolase-like_dom_sf"/>
</dbReference>
<dbReference type="GO" id="GO:0005634">
    <property type="term" value="C:nucleus"/>
    <property type="evidence" value="ECO:0007669"/>
    <property type="project" value="UniProtKB-SubCell"/>
</dbReference>
<dbReference type="PANTHER" id="PTHR12042:SF21">
    <property type="entry name" value="ALPHA1,4-GALACTOSYLTRANSFERASE 1-RELATED"/>
    <property type="match status" value="1"/>
</dbReference>
<evidence type="ECO:0000256" key="13">
    <source>
        <dbReference type="ARBA" id="ARBA00023136"/>
    </source>
</evidence>
<proteinExistence type="inferred from homology"/>
<evidence type="ECO:0000313" key="19">
    <source>
        <dbReference type="EMBL" id="KAG5308065.1"/>
    </source>
</evidence>
<dbReference type="GO" id="GO:0005739">
    <property type="term" value="C:mitochondrion"/>
    <property type="evidence" value="ECO:0007669"/>
    <property type="project" value="UniProtKB-SubCell"/>
</dbReference>
<dbReference type="PROSITE" id="PS51462">
    <property type="entry name" value="NUDIX"/>
    <property type="match status" value="1"/>
</dbReference>